<dbReference type="EMBL" id="JBHSBN010000049">
    <property type="protein sequence ID" value="MFC4110636.1"/>
    <property type="molecule type" value="Genomic_DNA"/>
</dbReference>
<evidence type="ECO:0000313" key="1">
    <source>
        <dbReference type="EMBL" id="MFC4110636.1"/>
    </source>
</evidence>
<gene>
    <name evidence="1" type="ORF">ACFOX0_32565</name>
</gene>
<keyword evidence="2" id="KW-1185">Reference proteome</keyword>
<proteinExistence type="predicted"/>
<dbReference type="Proteomes" id="UP001595868">
    <property type="component" value="Unassembled WGS sequence"/>
</dbReference>
<sequence>MSTTDRRTAVDRLGEAKAGDGLLVIGTTPFIGEGFDAPALDTLFLAGPISYDGLLIQCAGRVIRAAPGKDVAEVHDYHDPATPMLAASLQRRMPGYRALGFSKA</sequence>
<dbReference type="Gene3D" id="3.40.50.300">
    <property type="entry name" value="P-loop containing nucleotide triphosphate hydrolases"/>
    <property type="match status" value="1"/>
</dbReference>
<dbReference type="CDD" id="cd18785">
    <property type="entry name" value="SF2_C"/>
    <property type="match status" value="1"/>
</dbReference>
<reference evidence="2" key="1">
    <citation type="journal article" date="2019" name="Int. J. Syst. Evol. Microbiol.">
        <title>The Global Catalogue of Microorganisms (GCM) 10K type strain sequencing project: providing services to taxonomists for standard genome sequencing and annotation.</title>
        <authorList>
            <consortium name="The Broad Institute Genomics Platform"/>
            <consortium name="The Broad Institute Genome Sequencing Center for Infectious Disease"/>
            <person name="Wu L."/>
            <person name="Ma J."/>
        </authorList>
    </citation>
    <scope>NUCLEOTIDE SEQUENCE [LARGE SCALE GENOMIC DNA]</scope>
    <source>
        <strain evidence="2">2902at01</strain>
    </source>
</reference>
<comment type="caution">
    <text evidence="1">The sequence shown here is derived from an EMBL/GenBank/DDBJ whole genome shotgun (WGS) entry which is preliminary data.</text>
</comment>
<dbReference type="RefSeq" id="WP_377553227.1">
    <property type="nucleotide sequence ID" value="NZ_JBHSBN010000049.1"/>
</dbReference>
<dbReference type="InterPro" id="IPR027417">
    <property type="entry name" value="P-loop_NTPase"/>
</dbReference>
<organism evidence="1 2">
    <name type="scientific">Micromonospora zhanjiangensis</name>
    <dbReference type="NCBI Taxonomy" id="1522057"/>
    <lineage>
        <taxon>Bacteria</taxon>
        <taxon>Bacillati</taxon>
        <taxon>Actinomycetota</taxon>
        <taxon>Actinomycetes</taxon>
        <taxon>Micromonosporales</taxon>
        <taxon>Micromonosporaceae</taxon>
        <taxon>Micromonospora</taxon>
    </lineage>
</organism>
<protein>
    <recommendedName>
        <fullName evidence="3">Helicase conserved C-terminal domain-containing protein</fullName>
    </recommendedName>
</protein>
<dbReference type="SUPFAM" id="SSF52540">
    <property type="entry name" value="P-loop containing nucleoside triphosphate hydrolases"/>
    <property type="match status" value="1"/>
</dbReference>
<name>A0ABV8KYN2_9ACTN</name>
<evidence type="ECO:0008006" key="3">
    <source>
        <dbReference type="Google" id="ProtNLM"/>
    </source>
</evidence>
<evidence type="ECO:0000313" key="2">
    <source>
        <dbReference type="Proteomes" id="UP001595868"/>
    </source>
</evidence>
<accession>A0ABV8KYN2</accession>